<keyword evidence="6" id="KW-0472">Membrane</keyword>
<sequence length="222" mass="24566">MSSTVASTTMDPLAPSTQDPLSTTSLSRNSSSRLTRAASTSKELQSRSQSQSQSQSQSHSQSQSQSFPTGTYPKPKSSYYFGPPDSSTAFGTPVTGKIGVHLPKEIVRIERDYSSGELPQFHSSFPLELEGRISPTTFSELVNDINALLIDAHTPSKTWRDNCLAILSFYLFPLAFGSHYQRTMTKLKTLVERLNKDILNQVGLNLAQPAKTAFLFIEIEYY</sequence>
<evidence type="ECO:0000256" key="4">
    <source>
        <dbReference type="ARBA" id="ARBA00018463"/>
    </source>
</evidence>
<reference evidence="9 10" key="1">
    <citation type="journal article" date="2018" name="Mol. Biol. Evol.">
        <title>Broad Genomic Sampling Reveals a Smut Pathogenic Ancestry of the Fungal Clade Ustilaginomycotina.</title>
        <authorList>
            <person name="Kijpornyongpan T."/>
            <person name="Mondo S.J."/>
            <person name="Barry K."/>
            <person name="Sandor L."/>
            <person name="Lee J."/>
            <person name="Lipzen A."/>
            <person name="Pangilinan J."/>
            <person name="LaButti K."/>
            <person name="Hainaut M."/>
            <person name="Henrissat B."/>
            <person name="Grigoriev I.V."/>
            <person name="Spatafora J.W."/>
            <person name="Aime M.C."/>
        </authorList>
    </citation>
    <scope>NUCLEOTIDE SEQUENCE [LARGE SCALE GENOMIC DNA]</scope>
    <source>
        <strain evidence="9 10">MCA 3645</strain>
    </source>
</reference>
<dbReference type="InterPro" id="IPR051371">
    <property type="entry name" value="Ras_palmitoyltransferase"/>
</dbReference>
<dbReference type="STRING" id="1882483.A0A317Y0H7"/>
<comment type="subunit">
    <text evidence="3">Interacts with ERF2.</text>
</comment>
<dbReference type="OrthoDB" id="2190159at2759"/>
<comment type="subcellular location">
    <subcellularLocation>
        <location evidence="1">Endoplasmic reticulum membrane</location>
        <topology evidence="1">Peripheral membrane protein</topology>
    </subcellularLocation>
</comment>
<dbReference type="PANTHER" id="PTHR13254">
    <property type="entry name" value="GOLGI AUTOANTIGEN, GOLGIN SUBFAMILY A, 7"/>
    <property type="match status" value="1"/>
</dbReference>
<feature type="domain" description="Golgin subfamily A member 7/ERF4" evidence="8">
    <location>
        <begin position="106"/>
        <end position="218"/>
    </location>
</feature>
<evidence type="ECO:0000256" key="1">
    <source>
        <dbReference type="ARBA" id="ARBA00004406"/>
    </source>
</evidence>
<organism evidence="9 10">
    <name type="scientific">Testicularia cyperi</name>
    <dbReference type="NCBI Taxonomy" id="1882483"/>
    <lineage>
        <taxon>Eukaryota</taxon>
        <taxon>Fungi</taxon>
        <taxon>Dikarya</taxon>
        <taxon>Basidiomycota</taxon>
        <taxon>Ustilaginomycotina</taxon>
        <taxon>Ustilaginomycetes</taxon>
        <taxon>Ustilaginales</taxon>
        <taxon>Anthracoideaceae</taxon>
        <taxon>Testicularia</taxon>
    </lineage>
</organism>
<proteinExistence type="inferred from homology"/>
<evidence type="ECO:0000256" key="6">
    <source>
        <dbReference type="ARBA" id="ARBA00023136"/>
    </source>
</evidence>
<dbReference type="Proteomes" id="UP000246740">
    <property type="component" value="Unassembled WGS sequence"/>
</dbReference>
<dbReference type="PANTHER" id="PTHR13254:SF0">
    <property type="entry name" value="GOLGIN SUBFAMILY A MEMBER 7_ERF4 DOMAIN-CONTAINING PROTEIN"/>
    <property type="match status" value="1"/>
</dbReference>
<evidence type="ECO:0000256" key="5">
    <source>
        <dbReference type="ARBA" id="ARBA00022824"/>
    </source>
</evidence>
<dbReference type="EMBL" id="KZ819188">
    <property type="protein sequence ID" value="PWZ03648.1"/>
    <property type="molecule type" value="Genomic_DNA"/>
</dbReference>
<dbReference type="Pfam" id="PF10256">
    <property type="entry name" value="Erf4"/>
    <property type="match status" value="1"/>
</dbReference>
<accession>A0A317Y0H7</accession>
<keyword evidence="10" id="KW-1185">Reference proteome</keyword>
<feature type="compositionally biased region" description="Low complexity" evidence="7">
    <location>
        <begin position="21"/>
        <end position="66"/>
    </location>
</feature>
<dbReference type="InterPro" id="IPR019383">
    <property type="entry name" value="Golgin_A_7/ERF4"/>
</dbReference>
<evidence type="ECO:0000259" key="8">
    <source>
        <dbReference type="Pfam" id="PF10256"/>
    </source>
</evidence>
<feature type="region of interest" description="Disordered" evidence="7">
    <location>
        <begin position="1"/>
        <end position="78"/>
    </location>
</feature>
<comment type="similarity">
    <text evidence="2">Belongs to the ERF4 family.</text>
</comment>
<dbReference type="AlphaFoldDB" id="A0A317Y0H7"/>
<dbReference type="GO" id="GO:0005789">
    <property type="term" value="C:endoplasmic reticulum membrane"/>
    <property type="evidence" value="ECO:0007669"/>
    <property type="project" value="UniProtKB-SubCell"/>
</dbReference>
<evidence type="ECO:0000256" key="7">
    <source>
        <dbReference type="SAM" id="MobiDB-lite"/>
    </source>
</evidence>
<evidence type="ECO:0000313" key="10">
    <source>
        <dbReference type="Proteomes" id="UP000246740"/>
    </source>
</evidence>
<dbReference type="GO" id="GO:0031211">
    <property type="term" value="C:endoplasmic reticulum palmitoyltransferase complex"/>
    <property type="evidence" value="ECO:0007669"/>
    <property type="project" value="TreeGrafter"/>
</dbReference>
<feature type="compositionally biased region" description="Polar residues" evidence="7">
    <location>
        <begin position="1"/>
        <end position="20"/>
    </location>
</feature>
<keyword evidence="5" id="KW-0256">Endoplasmic reticulum</keyword>
<dbReference type="GO" id="GO:0006612">
    <property type="term" value="P:protein targeting to membrane"/>
    <property type="evidence" value="ECO:0007669"/>
    <property type="project" value="TreeGrafter"/>
</dbReference>
<evidence type="ECO:0000256" key="3">
    <source>
        <dbReference type="ARBA" id="ARBA00011396"/>
    </source>
</evidence>
<evidence type="ECO:0000256" key="2">
    <source>
        <dbReference type="ARBA" id="ARBA00007732"/>
    </source>
</evidence>
<name>A0A317Y0H7_9BASI</name>
<evidence type="ECO:0000313" key="9">
    <source>
        <dbReference type="EMBL" id="PWZ03648.1"/>
    </source>
</evidence>
<dbReference type="InParanoid" id="A0A317Y0H7"/>
<gene>
    <name evidence="9" type="ORF">BCV70DRAFT_197847</name>
</gene>
<protein>
    <recommendedName>
        <fullName evidence="4">Ras modification protein ERF4</fullName>
    </recommendedName>
</protein>